<name>A0AAE1DZ59_9GAST</name>
<keyword evidence="3" id="KW-1185">Reference proteome</keyword>
<evidence type="ECO:0000313" key="3">
    <source>
        <dbReference type="Proteomes" id="UP001283361"/>
    </source>
</evidence>
<organism evidence="2 3">
    <name type="scientific">Elysia crispata</name>
    <name type="common">lettuce slug</name>
    <dbReference type="NCBI Taxonomy" id="231223"/>
    <lineage>
        <taxon>Eukaryota</taxon>
        <taxon>Metazoa</taxon>
        <taxon>Spiralia</taxon>
        <taxon>Lophotrochozoa</taxon>
        <taxon>Mollusca</taxon>
        <taxon>Gastropoda</taxon>
        <taxon>Heterobranchia</taxon>
        <taxon>Euthyneura</taxon>
        <taxon>Panpulmonata</taxon>
        <taxon>Sacoglossa</taxon>
        <taxon>Placobranchoidea</taxon>
        <taxon>Plakobranchidae</taxon>
        <taxon>Elysia</taxon>
    </lineage>
</organism>
<dbReference type="Proteomes" id="UP001283361">
    <property type="component" value="Unassembled WGS sequence"/>
</dbReference>
<proteinExistence type="predicted"/>
<evidence type="ECO:0000313" key="2">
    <source>
        <dbReference type="EMBL" id="KAK3788354.1"/>
    </source>
</evidence>
<evidence type="ECO:0000256" key="1">
    <source>
        <dbReference type="SAM" id="MobiDB-lite"/>
    </source>
</evidence>
<comment type="caution">
    <text evidence="2">The sequence shown here is derived from an EMBL/GenBank/DDBJ whole genome shotgun (WGS) entry which is preliminary data.</text>
</comment>
<feature type="region of interest" description="Disordered" evidence="1">
    <location>
        <begin position="46"/>
        <end position="72"/>
    </location>
</feature>
<dbReference type="EMBL" id="JAWDGP010001769">
    <property type="protein sequence ID" value="KAK3788354.1"/>
    <property type="molecule type" value="Genomic_DNA"/>
</dbReference>
<feature type="compositionally biased region" description="Basic and acidic residues" evidence="1">
    <location>
        <begin position="58"/>
        <end position="71"/>
    </location>
</feature>
<gene>
    <name evidence="2" type="ORF">RRG08_025081</name>
</gene>
<accession>A0AAE1DZ59</accession>
<reference evidence="2" key="1">
    <citation type="journal article" date="2023" name="G3 (Bethesda)">
        <title>A reference genome for the long-term kleptoplast-retaining sea slug Elysia crispata morphotype clarki.</title>
        <authorList>
            <person name="Eastman K.E."/>
            <person name="Pendleton A.L."/>
            <person name="Shaikh M.A."/>
            <person name="Suttiyut T."/>
            <person name="Ogas R."/>
            <person name="Tomko P."/>
            <person name="Gavelis G."/>
            <person name="Widhalm J.R."/>
            <person name="Wisecaver J.H."/>
        </authorList>
    </citation>
    <scope>NUCLEOTIDE SEQUENCE</scope>
    <source>
        <strain evidence="2">ECLA1</strain>
    </source>
</reference>
<dbReference type="AlphaFoldDB" id="A0AAE1DZ59"/>
<feature type="region of interest" description="Disordered" evidence="1">
    <location>
        <begin position="1"/>
        <end position="26"/>
    </location>
</feature>
<protein>
    <submittedName>
        <fullName evidence="2">Uncharacterized protein</fullName>
    </submittedName>
</protein>
<sequence length="145" mass="16269">MRISGQHLSEADALEPEIQSAHHVSGQGEINRFHEVKQLAECGLGSSSRKTYVASQHRVPDDKGTGSDTRRAFRGPFFNTEIVRRSGRHAQEDNVSRRLNDDDFLYRSSGISQVTRCLTGNLEQKLGIFLTPQAGRFAARLQHKH</sequence>